<dbReference type="EMBL" id="CACVKT020001977">
    <property type="protein sequence ID" value="CAC5373913.1"/>
    <property type="molecule type" value="Genomic_DNA"/>
</dbReference>
<feature type="region of interest" description="Disordered" evidence="1">
    <location>
        <begin position="104"/>
        <end position="126"/>
    </location>
</feature>
<dbReference type="Pfam" id="PF05699">
    <property type="entry name" value="Dimer_Tnp_hAT"/>
    <property type="match status" value="1"/>
</dbReference>
<evidence type="ECO:0000313" key="4">
    <source>
        <dbReference type="Proteomes" id="UP000507470"/>
    </source>
</evidence>
<keyword evidence="4" id="KW-1185">Reference proteome</keyword>
<dbReference type="SUPFAM" id="SSF53098">
    <property type="entry name" value="Ribonuclease H-like"/>
    <property type="match status" value="1"/>
</dbReference>
<dbReference type="AlphaFoldDB" id="A0A6J8AUN2"/>
<protein>
    <recommendedName>
        <fullName evidence="2">HAT C-terminal dimerisation domain-containing protein</fullName>
    </recommendedName>
</protein>
<dbReference type="InterPro" id="IPR008906">
    <property type="entry name" value="HATC_C_dom"/>
</dbReference>
<evidence type="ECO:0000256" key="1">
    <source>
        <dbReference type="SAM" id="MobiDB-lite"/>
    </source>
</evidence>
<dbReference type="OrthoDB" id="6157400at2759"/>
<proteinExistence type="predicted"/>
<reference evidence="3 4" key="1">
    <citation type="submission" date="2020-06" db="EMBL/GenBank/DDBJ databases">
        <authorList>
            <person name="Li R."/>
            <person name="Bekaert M."/>
        </authorList>
    </citation>
    <scope>NUCLEOTIDE SEQUENCE [LARGE SCALE GENOMIC DNA]</scope>
    <source>
        <strain evidence="4">wild</strain>
    </source>
</reference>
<dbReference type="GO" id="GO:0046983">
    <property type="term" value="F:protein dimerization activity"/>
    <property type="evidence" value="ECO:0007669"/>
    <property type="project" value="InterPro"/>
</dbReference>
<accession>A0A6J8AUN2</accession>
<sequence>MAQFYYENIHNNLDLYPNIGRLYAIALTCPCTSIECERGFSQYNLIKTNHRNLLSVAHVNQLSIITIEGPPIHDFDFDEAFSKWVYKKERRSFNTMYLKEASRNVTVEKENEPQNSQSAEGNVGDNDAMIESQIERRISALSNIVYSLVGNKKVS</sequence>
<gene>
    <name evidence="3" type="ORF">MCOR_11504</name>
</gene>
<organism evidence="3 4">
    <name type="scientific">Mytilus coruscus</name>
    <name type="common">Sea mussel</name>
    <dbReference type="NCBI Taxonomy" id="42192"/>
    <lineage>
        <taxon>Eukaryota</taxon>
        <taxon>Metazoa</taxon>
        <taxon>Spiralia</taxon>
        <taxon>Lophotrochozoa</taxon>
        <taxon>Mollusca</taxon>
        <taxon>Bivalvia</taxon>
        <taxon>Autobranchia</taxon>
        <taxon>Pteriomorphia</taxon>
        <taxon>Mytilida</taxon>
        <taxon>Mytiloidea</taxon>
        <taxon>Mytilidae</taxon>
        <taxon>Mytilinae</taxon>
        <taxon>Mytilus</taxon>
    </lineage>
</organism>
<dbReference type="PANTHER" id="PTHR46880:SF5">
    <property type="entry name" value="DUF4371 DOMAIN-CONTAINING PROTEIN"/>
    <property type="match status" value="1"/>
</dbReference>
<evidence type="ECO:0000313" key="3">
    <source>
        <dbReference type="EMBL" id="CAC5373913.1"/>
    </source>
</evidence>
<dbReference type="Proteomes" id="UP000507470">
    <property type="component" value="Unassembled WGS sequence"/>
</dbReference>
<dbReference type="InterPro" id="IPR012337">
    <property type="entry name" value="RNaseH-like_sf"/>
</dbReference>
<name>A0A6J8AUN2_MYTCO</name>
<feature type="domain" description="HAT C-terminal dimerisation" evidence="2">
    <location>
        <begin position="11"/>
        <end position="63"/>
    </location>
</feature>
<evidence type="ECO:0000259" key="2">
    <source>
        <dbReference type="Pfam" id="PF05699"/>
    </source>
</evidence>
<dbReference type="PANTHER" id="PTHR46880">
    <property type="entry name" value="RAS-ASSOCIATING DOMAIN-CONTAINING PROTEIN"/>
    <property type="match status" value="1"/>
</dbReference>